<evidence type="ECO:0000313" key="1">
    <source>
        <dbReference type="EMBL" id="KAG5622397.1"/>
    </source>
</evidence>
<evidence type="ECO:0000313" key="2">
    <source>
        <dbReference type="Proteomes" id="UP000824120"/>
    </source>
</evidence>
<dbReference type="EMBL" id="JACXVP010000002">
    <property type="protein sequence ID" value="KAG5622397.1"/>
    <property type="molecule type" value="Genomic_DNA"/>
</dbReference>
<accession>A0A9J6ACL2</accession>
<sequence>MLSLWGDFRECKSSVSTRKYTQQLWRIFESQRHLRTMPGKVSEALKSGRKRSTGKRQRQMETYPCFNMKVKLNCILLLCFWCNKLYSNDIVSIIDDLDSI</sequence>
<name>A0A9J6ACL2_SOLCO</name>
<reference evidence="1 2" key="1">
    <citation type="submission" date="2020-09" db="EMBL/GenBank/DDBJ databases">
        <title>De no assembly of potato wild relative species, Solanum commersonii.</title>
        <authorList>
            <person name="Cho K."/>
        </authorList>
    </citation>
    <scope>NUCLEOTIDE SEQUENCE [LARGE SCALE GENOMIC DNA]</scope>
    <source>
        <strain evidence="1">LZ3.2</strain>
        <tissue evidence="1">Leaf</tissue>
    </source>
</reference>
<dbReference type="Proteomes" id="UP000824120">
    <property type="component" value="Chromosome 2"/>
</dbReference>
<keyword evidence="2" id="KW-1185">Reference proteome</keyword>
<protein>
    <submittedName>
        <fullName evidence="1">Uncharacterized protein</fullName>
    </submittedName>
</protein>
<dbReference type="AlphaFoldDB" id="A0A9J6ACL2"/>
<gene>
    <name evidence="1" type="ORF">H5410_007615</name>
</gene>
<comment type="caution">
    <text evidence="1">The sequence shown here is derived from an EMBL/GenBank/DDBJ whole genome shotgun (WGS) entry which is preliminary data.</text>
</comment>
<organism evidence="1 2">
    <name type="scientific">Solanum commersonii</name>
    <name type="common">Commerson's wild potato</name>
    <name type="synonym">Commerson's nightshade</name>
    <dbReference type="NCBI Taxonomy" id="4109"/>
    <lineage>
        <taxon>Eukaryota</taxon>
        <taxon>Viridiplantae</taxon>
        <taxon>Streptophyta</taxon>
        <taxon>Embryophyta</taxon>
        <taxon>Tracheophyta</taxon>
        <taxon>Spermatophyta</taxon>
        <taxon>Magnoliopsida</taxon>
        <taxon>eudicotyledons</taxon>
        <taxon>Gunneridae</taxon>
        <taxon>Pentapetalae</taxon>
        <taxon>asterids</taxon>
        <taxon>lamiids</taxon>
        <taxon>Solanales</taxon>
        <taxon>Solanaceae</taxon>
        <taxon>Solanoideae</taxon>
        <taxon>Solaneae</taxon>
        <taxon>Solanum</taxon>
    </lineage>
</organism>
<proteinExistence type="predicted"/>